<evidence type="ECO:0000256" key="7">
    <source>
        <dbReference type="ARBA" id="ARBA00022989"/>
    </source>
</evidence>
<dbReference type="KEGG" id="edi:EDI_090840"/>
<evidence type="ECO:0000256" key="11">
    <source>
        <dbReference type="SAM" id="Phobius"/>
    </source>
</evidence>
<keyword evidence="4 9" id="KW-0863">Zinc-finger</keyword>
<feature type="compositionally biased region" description="Low complexity" evidence="10">
    <location>
        <begin position="88"/>
        <end position="105"/>
    </location>
</feature>
<feature type="transmembrane region" description="Helical" evidence="11">
    <location>
        <begin position="161"/>
        <end position="184"/>
    </location>
</feature>
<dbReference type="OMA" id="WFQTAKA"/>
<comment type="subcellular location">
    <subcellularLocation>
        <location evidence="1">Membrane</location>
        <topology evidence="1">Multi-pass membrane protein</topology>
    </subcellularLocation>
</comment>
<gene>
    <name evidence="13" type="ORF">EDI_090840</name>
</gene>
<dbReference type="GeneID" id="5881350"/>
<dbReference type="Gene3D" id="3.30.40.10">
    <property type="entry name" value="Zinc/RING finger domain, C3HC4 (zinc finger)"/>
    <property type="match status" value="1"/>
</dbReference>
<keyword evidence="5" id="KW-0833">Ubl conjugation pathway</keyword>
<keyword evidence="2 11" id="KW-0812">Transmembrane</keyword>
<name>B0EDJ4_ENTDS</name>
<dbReference type="InterPro" id="IPR044235">
    <property type="entry name" value="RNFT1/2"/>
</dbReference>
<dbReference type="SMART" id="SM00184">
    <property type="entry name" value="RING"/>
    <property type="match status" value="1"/>
</dbReference>
<evidence type="ECO:0000256" key="3">
    <source>
        <dbReference type="ARBA" id="ARBA00022723"/>
    </source>
</evidence>
<feature type="compositionally biased region" description="Polar residues" evidence="10">
    <location>
        <begin position="37"/>
        <end position="46"/>
    </location>
</feature>
<dbReference type="PROSITE" id="PS00518">
    <property type="entry name" value="ZF_RING_1"/>
    <property type="match status" value="1"/>
</dbReference>
<dbReference type="InterPro" id="IPR013083">
    <property type="entry name" value="Znf_RING/FYVE/PHD"/>
</dbReference>
<evidence type="ECO:0000313" key="14">
    <source>
        <dbReference type="Proteomes" id="UP000008076"/>
    </source>
</evidence>
<reference evidence="14" key="1">
    <citation type="submission" date="2007-12" db="EMBL/GenBank/DDBJ databases">
        <title>Annotation of Entamoeba dispar SAW760.</title>
        <authorList>
            <person name="Lorenzi H."/>
            <person name="Inman J."/>
            <person name="Schobel S."/>
            <person name="Amedeo P."/>
            <person name="Caler E."/>
        </authorList>
    </citation>
    <scope>NUCLEOTIDE SEQUENCE [LARGE SCALE GENOMIC DNA]</scope>
    <source>
        <strain evidence="14">ATCC PRA-260 / SAW760</strain>
    </source>
</reference>
<keyword evidence="8 11" id="KW-0472">Membrane</keyword>
<dbReference type="EMBL" id="DS548805">
    <property type="protein sequence ID" value="EDR27392.1"/>
    <property type="molecule type" value="Genomic_DNA"/>
</dbReference>
<dbReference type="OrthoDB" id="28579at2759"/>
<evidence type="ECO:0000259" key="12">
    <source>
        <dbReference type="PROSITE" id="PS50089"/>
    </source>
</evidence>
<accession>B0EDJ4</accession>
<dbReference type="Proteomes" id="UP000008076">
    <property type="component" value="Unassembled WGS sequence"/>
</dbReference>
<feature type="domain" description="RING-type" evidence="12">
    <location>
        <begin position="324"/>
        <end position="362"/>
    </location>
</feature>
<proteinExistence type="predicted"/>
<feature type="transmembrane region" description="Helical" evidence="11">
    <location>
        <begin position="268"/>
        <end position="284"/>
    </location>
</feature>
<feature type="region of interest" description="Disordered" evidence="10">
    <location>
        <begin position="1"/>
        <end position="46"/>
    </location>
</feature>
<feature type="region of interest" description="Disordered" evidence="10">
    <location>
        <begin position="77"/>
        <end position="105"/>
    </location>
</feature>
<keyword evidence="7 11" id="KW-1133">Transmembrane helix</keyword>
<dbReference type="InterPro" id="IPR017907">
    <property type="entry name" value="Znf_RING_CS"/>
</dbReference>
<sequence length="387" mass="45001">MSQTEGHPNKQKTENECISDTVPTTKLNGIDAHKNNNTDSLNTNESQNTKFEQEIEMGNVEGHEVSLGEEGLTQLNELPHTGNERQPNNQNNNNNNDNNNNGDNDYVNNDYSSDIGSYIVVILLFFFTHIFYTIFIIVDFIQHYYLTELVKQYINTGENKIRILAYCIPSVLLFIIKVWQIGIIDMIDITVTPNSFINLFIHLYLCDCLYRYVNYYLKALTIFLTKNILLLCKLLSMIESITLALRVILPTFIIYNYLILYTTITSQWINYIAIYPIIWIYVFGRCRGFVHFLSCFFKVLKTFFTQNNIFGTSVTLESLEDKTCLICQDTVNRPIKLKCGHVYCEECIFKWLIQQPRCPMCRDLVVQPQTFVGFNGNTRFVPALYFF</sequence>
<evidence type="ECO:0000313" key="13">
    <source>
        <dbReference type="EMBL" id="EDR27392.1"/>
    </source>
</evidence>
<keyword evidence="14" id="KW-1185">Reference proteome</keyword>
<dbReference type="GO" id="GO:0016020">
    <property type="term" value="C:membrane"/>
    <property type="evidence" value="ECO:0007669"/>
    <property type="project" value="UniProtKB-SubCell"/>
</dbReference>
<dbReference type="SUPFAM" id="SSF57850">
    <property type="entry name" value="RING/U-box"/>
    <property type="match status" value="1"/>
</dbReference>
<organism evidence="14">
    <name type="scientific">Entamoeba dispar (strain ATCC PRA-260 / SAW760)</name>
    <dbReference type="NCBI Taxonomy" id="370354"/>
    <lineage>
        <taxon>Eukaryota</taxon>
        <taxon>Amoebozoa</taxon>
        <taxon>Evosea</taxon>
        <taxon>Archamoebae</taxon>
        <taxon>Mastigamoebida</taxon>
        <taxon>Entamoebidae</taxon>
        <taxon>Entamoeba</taxon>
    </lineage>
</organism>
<dbReference type="PANTHER" id="PTHR15860">
    <property type="entry name" value="UNCHARACTERIZED RING FINGER-CONTAINING PROTEIN"/>
    <property type="match status" value="1"/>
</dbReference>
<feature type="transmembrane region" description="Helical" evidence="11">
    <location>
        <begin position="118"/>
        <end position="141"/>
    </location>
</feature>
<dbReference type="AlphaFoldDB" id="B0EDJ4"/>
<keyword evidence="3" id="KW-0479">Metal-binding</keyword>
<dbReference type="VEuPathDB" id="AmoebaDB:EDI_090840"/>
<dbReference type="InterPro" id="IPR001841">
    <property type="entry name" value="Znf_RING"/>
</dbReference>
<dbReference type="CDD" id="cd16561">
    <property type="entry name" value="RING-HC_RNF213"/>
    <property type="match status" value="1"/>
</dbReference>
<keyword evidence="6" id="KW-0862">Zinc</keyword>
<evidence type="ECO:0000256" key="9">
    <source>
        <dbReference type="PROSITE-ProRule" id="PRU00175"/>
    </source>
</evidence>
<dbReference type="GO" id="GO:0061630">
    <property type="term" value="F:ubiquitin protein ligase activity"/>
    <property type="evidence" value="ECO:0007669"/>
    <property type="project" value="InterPro"/>
</dbReference>
<dbReference type="GO" id="GO:1904294">
    <property type="term" value="P:positive regulation of ERAD pathway"/>
    <property type="evidence" value="ECO:0007669"/>
    <property type="project" value="InterPro"/>
</dbReference>
<evidence type="ECO:0000256" key="6">
    <source>
        <dbReference type="ARBA" id="ARBA00022833"/>
    </source>
</evidence>
<evidence type="ECO:0000256" key="10">
    <source>
        <dbReference type="SAM" id="MobiDB-lite"/>
    </source>
</evidence>
<evidence type="ECO:0000256" key="2">
    <source>
        <dbReference type="ARBA" id="ARBA00022692"/>
    </source>
</evidence>
<feature type="compositionally biased region" description="Polar residues" evidence="10">
    <location>
        <begin position="16"/>
        <end position="27"/>
    </location>
</feature>
<dbReference type="GO" id="GO:0008270">
    <property type="term" value="F:zinc ion binding"/>
    <property type="evidence" value="ECO:0007669"/>
    <property type="project" value="UniProtKB-KW"/>
</dbReference>
<evidence type="ECO:0000256" key="5">
    <source>
        <dbReference type="ARBA" id="ARBA00022786"/>
    </source>
</evidence>
<evidence type="ECO:0000256" key="8">
    <source>
        <dbReference type="ARBA" id="ARBA00023136"/>
    </source>
</evidence>
<dbReference type="PROSITE" id="PS50089">
    <property type="entry name" value="ZF_RING_2"/>
    <property type="match status" value="1"/>
</dbReference>
<dbReference type="Pfam" id="PF13639">
    <property type="entry name" value="zf-RING_2"/>
    <property type="match status" value="1"/>
</dbReference>
<evidence type="ECO:0000256" key="4">
    <source>
        <dbReference type="ARBA" id="ARBA00022771"/>
    </source>
</evidence>
<dbReference type="RefSeq" id="XP_001736356.1">
    <property type="nucleotide sequence ID" value="XM_001736304.1"/>
</dbReference>
<dbReference type="PANTHER" id="PTHR15860:SF0">
    <property type="entry name" value="LP20373P"/>
    <property type="match status" value="1"/>
</dbReference>
<evidence type="ECO:0000256" key="1">
    <source>
        <dbReference type="ARBA" id="ARBA00004141"/>
    </source>
</evidence>
<dbReference type="eggNOG" id="KOG0802">
    <property type="taxonomic scope" value="Eukaryota"/>
</dbReference>
<protein>
    <recommendedName>
        <fullName evidence="12">RING-type domain-containing protein</fullName>
    </recommendedName>
</protein>